<evidence type="ECO:0008006" key="2">
    <source>
        <dbReference type="Google" id="ProtNLM"/>
    </source>
</evidence>
<dbReference type="EMBL" id="CP158281">
    <property type="protein sequence ID" value="XBV87807.1"/>
    <property type="molecule type" value="Genomic_DNA"/>
</dbReference>
<name>A0AAU7UH68_9MICO</name>
<evidence type="ECO:0000313" key="1">
    <source>
        <dbReference type="EMBL" id="XBV87807.1"/>
    </source>
</evidence>
<protein>
    <recommendedName>
        <fullName evidence="2">DUF91 domain-containing protein</fullName>
    </recommendedName>
</protein>
<proteinExistence type="predicted"/>
<accession>A0AAU7UH68</accession>
<dbReference type="AlphaFoldDB" id="A0AAU7UH68"/>
<sequence length="273" mass="30012">MSKESVRASRPVWALNENTKELQVAPERNPRVKVIAGDTLVAAAKELATLPDAPNLKVKSGEHLAGIVLGAYGSTINVLDTDGGFDFELSDDADRLFDGKRYAIVEVKSAGGDWREFHSKGGPEDVHSVQIERYQDALIKLEEAVLKAETQLNSKHAVGHRSREVFLTIHPLDLATDIGLSANPRVALHAGLPAVNQTLEIEGLWLMFYPGLIARWSQRHRCWVRYLVAASSEHSTSDSGFAEAESAYLKELAEKHGNEPGFAWSDGLVYSRD</sequence>
<organism evidence="1">
    <name type="scientific">Brevibacterium koreense</name>
    <dbReference type="NCBI Taxonomy" id="3140787"/>
    <lineage>
        <taxon>Bacteria</taxon>
        <taxon>Bacillati</taxon>
        <taxon>Actinomycetota</taxon>
        <taxon>Actinomycetes</taxon>
        <taxon>Micrococcales</taxon>
        <taxon>Brevibacteriaceae</taxon>
        <taxon>Brevibacterium</taxon>
    </lineage>
</organism>
<dbReference type="RefSeq" id="WP_350268932.1">
    <property type="nucleotide sequence ID" value="NZ_CP158281.1"/>
</dbReference>
<dbReference type="KEGG" id="bkr:AAFP32_09480"/>
<reference evidence="1" key="1">
    <citation type="submission" date="2024-06" db="EMBL/GenBank/DDBJ databases">
        <title>Brevibacterium koreense sp. nov., isolated from jogae-jeotgal, a Korean fermented seafood.</title>
        <authorList>
            <person name="Whon T.W."/>
            <person name="Nam S."/>
            <person name="Kim Y."/>
        </authorList>
    </citation>
    <scope>NUCLEOTIDE SEQUENCE</scope>
    <source>
        <strain evidence="1">CBA3109</strain>
    </source>
</reference>
<gene>
    <name evidence="1" type="ORF">AAFP32_09480</name>
</gene>